<dbReference type="EMBL" id="MF063068">
    <property type="protein sequence ID" value="ARV77478.1"/>
    <property type="molecule type" value="Genomic_DNA"/>
</dbReference>
<dbReference type="Proteomes" id="UP000224829">
    <property type="component" value="Segment"/>
</dbReference>
<name>A0A1Y0T1P7_9CAUD</name>
<reference evidence="1 2" key="1">
    <citation type="submission" date="2017-05" db="EMBL/GenBank/DDBJ databases">
        <authorList>
            <person name="Song R."/>
            <person name="Chenine A.L."/>
            <person name="Ruprecht R.M."/>
        </authorList>
    </citation>
    <scope>NUCLEOTIDE SEQUENCE [LARGE SCALE GENOMIC DNA]</scope>
</reference>
<organism evidence="1 2">
    <name type="scientific">Pseudomonas phage Noxifer</name>
    <dbReference type="NCBI Taxonomy" id="2006684"/>
    <lineage>
        <taxon>Viruses</taxon>
        <taxon>Duplodnaviria</taxon>
        <taxon>Heunggongvirae</taxon>
        <taxon>Uroviricota</taxon>
        <taxon>Caudoviricetes</taxon>
        <taxon>Chimalliviridae</taxon>
        <taxon>Noxifervirus</taxon>
        <taxon>Noxifervirus noxifer</taxon>
    </lineage>
</organism>
<evidence type="ECO:0000313" key="1">
    <source>
        <dbReference type="EMBL" id="ARV77478.1"/>
    </source>
</evidence>
<evidence type="ECO:0000313" key="2">
    <source>
        <dbReference type="Proteomes" id="UP000224829"/>
    </source>
</evidence>
<proteinExistence type="predicted"/>
<sequence>MIRSGHTARARRQLNITIAEDAQAILVIKEGDRLVATGEVDANGHQPFIHLNSSMENIWLSRHDVEPA</sequence>
<gene>
    <name evidence="1" type="ORF">NOXIFER_313</name>
</gene>
<protein>
    <submittedName>
        <fullName evidence="1">Uncharacterized protein</fullName>
    </submittedName>
</protein>
<accession>A0A1Y0T1P7</accession>
<keyword evidence="2" id="KW-1185">Reference proteome</keyword>